<gene>
    <name evidence="12" type="ORF">SAMN04487954_104167</name>
</gene>
<dbReference type="OrthoDB" id="6465096at2"/>
<evidence type="ECO:0000313" key="12">
    <source>
        <dbReference type="EMBL" id="SDJ35377.1"/>
    </source>
</evidence>
<dbReference type="GO" id="GO:0006935">
    <property type="term" value="P:chemotaxis"/>
    <property type="evidence" value="ECO:0007669"/>
    <property type="project" value="UniProtKB-KW"/>
</dbReference>
<dbReference type="InterPro" id="IPR012823">
    <property type="entry name" value="Flagell_FliJ"/>
</dbReference>
<keyword evidence="9" id="KW-0472">Membrane</keyword>
<dbReference type="Pfam" id="PF02050">
    <property type="entry name" value="FliJ"/>
    <property type="match status" value="1"/>
</dbReference>
<dbReference type="InterPro" id="IPR052570">
    <property type="entry name" value="FliJ"/>
</dbReference>
<name>A0A1G8T1S6_9GAMM</name>
<evidence type="ECO:0000256" key="5">
    <source>
        <dbReference type="ARBA" id="ARBA00022475"/>
    </source>
</evidence>
<dbReference type="GO" id="GO:0044781">
    <property type="term" value="P:bacterial-type flagellum organization"/>
    <property type="evidence" value="ECO:0007669"/>
    <property type="project" value="UniProtKB-KW"/>
</dbReference>
<evidence type="ECO:0000256" key="8">
    <source>
        <dbReference type="ARBA" id="ARBA00022927"/>
    </source>
</evidence>
<evidence type="ECO:0000256" key="6">
    <source>
        <dbReference type="ARBA" id="ARBA00022500"/>
    </source>
</evidence>
<keyword evidence="5" id="KW-1003">Cell membrane</keyword>
<keyword evidence="8" id="KW-0653">Protein transport</keyword>
<comment type="similarity">
    <text evidence="2">Belongs to the FliJ family.</text>
</comment>
<keyword evidence="4" id="KW-0813">Transport</keyword>
<accession>A0A1G8T1S6</accession>
<dbReference type="GO" id="GO:0009288">
    <property type="term" value="C:bacterial-type flagellum"/>
    <property type="evidence" value="ECO:0007669"/>
    <property type="project" value="InterPro"/>
</dbReference>
<sequence length="152" mass="17892">MSATSQLDMLSELARNARDQAGQALAGERQSEQQVNAQLESLTRYRYEYAERLQQAMRNGIDPASMHNYQQFLASLDAALQRARQALHEQRQRVARRQHEWQEEQQRLSAYDTLSSRREAERHKREARREQRLSDELASGRLLRERNAPRET</sequence>
<dbReference type="PANTHER" id="PTHR38786">
    <property type="entry name" value="FLAGELLAR FLIJ PROTEIN"/>
    <property type="match status" value="1"/>
</dbReference>
<dbReference type="Gene3D" id="1.10.287.1700">
    <property type="match status" value="1"/>
</dbReference>
<keyword evidence="12" id="KW-0282">Flagellum</keyword>
<dbReference type="InterPro" id="IPR053716">
    <property type="entry name" value="Flag_assembly_chemotaxis_eff"/>
</dbReference>
<dbReference type="EMBL" id="FNES01000004">
    <property type="protein sequence ID" value="SDJ35377.1"/>
    <property type="molecule type" value="Genomic_DNA"/>
</dbReference>
<proteinExistence type="inferred from homology"/>
<reference evidence="12 13" key="1">
    <citation type="submission" date="2016-10" db="EMBL/GenBank/DDBJ databases">
        <authorList>
            <person name="de Groot N.N."/>
        </authorList>
    </citation>
    <scope>NUCLEOTIDE SEQUENCE [LARGE SCALE GENOMIC DNA]</scope>
    <source>
        <strain evidence="12 13">CGMCC 1.6133</strain>
    </source>
</reference>
<dbReference type="GO" id="GO:0003774">
    <property type="term" value="F:cytoskeletal motor activity"/>
    <property type="evidence" value="ECO:0007669"/>
    <property type="project" value="InterPro"/>
</dbReference>
<dbReference type="Proteomes" id="UP000198525">
    <property type="component" value="Unassembled WGS sequence"/>
</dbReference>
<organism evidence="12 13">
    <name type="scientific">Billgrantia gudaonensis</name>
    <dbReference type="NCBI Taxonomy" id="376427"/>
    <lineage>
        <taxon>Bacteria</taxon>
        <taxon>Pseudomonadati</taxon>
        <taxon>Pseudomonadota</taxon>
        <taxon>Gammaproteobacteria</taxon>
        <taxon>Oceanospirillales</taxon>
        <taxon>Halomonadaceae</taxon>
        <taxon>Billgrantia</taxon>
    </lineage>
</organism>
<evidence type="ECO:0000256" key="3">
    <source>
        <dbReference type="ARBA" id="ARBA00020392"/>
    </source>
</evidence>
<keyword evidence="12" id="KW-0966">Cell projection</keyword>
<keyword evidence="12" id="KW-0969">Cilium</keyword>
<dbReference type="PIRSF" id="PIRSF019404">
    <property type="entry name" value="FliJ"/>
    <property type="match status" value="1"/>
</dbReference>
<keyword evidence="7" id="KW-1005">Bacterial flagellum biogenesis</keyword>
<protein>
    <recommendedName>
        <fullName evidence="3">Flagellar FliJ protein</fullName>
    </recommendedName>
</protein>
<evidence type="ECO:0000256" key="1">
    <source>
        <dbReference type="ARBA" id="ARBA00004413"/>
    </source>
</evidence>
<comment type="subcellular location">
    <subcellularLocation>
        <location evidence="1">Cell membrane</location>
        <topology evidence="1">Peripheral membrane protein</topology>
        <orientation evidence="1">Cytoplasmic side</orientation>
    </subcellularLocation>
</comment>
<keyword evidence="13" id="KW-1185">Reference proteome</keyword>
<feature type="compositionally biased region" description="Basic and acidic residues" evidence="11">
    <location>
        <begin position="90"/>
        <end position="106"/>
    </location>
</feature>
<evidence type="ECO:0000256" key="2">
    <source>
        <dbReference type="ARBA" id="ARBA00010004"/>
    </source>
</evidence>
<dbReference type="GO" id="GO:0005886">
    <property type="term" value="C:plasma membrane"/>
    <property type="evidence" value="ECO:0007669"/>
    <property type="project" value="UniProtKB-SubCell"/>
</dbReference>
<dbReference type="GO" id="GO:0015031">
    <property type="term" value="P:protein transport"/>
    <property type="evidence" value="ECO:0007669"/>
    <property type="project" value="UniProtKB-KW"/>
</dbReference>
<evidence type="ECO:0000256" key="7">
    <source>
        <dbReference type="ARBA" id="ARBA00022795"/>
    </source>
</evidence>
<dbReference type="GO" id="GO:0071973">
    <property type="term" value="P:bacterial-type flagellum-dependent cell motility"/>
    <property type="evidence" value="ECO:0007669"/>
    <property type="project" value="InterPro"/>
</dbReference>
<dbReference type="InterPro" id="IPR018006">
    <property type="entry name" value="Flag_FliJ_proteobac"/>
</dbReference>
<dbReference type="AlphaFoldDB" id="A0A1G8T1S6"/>
<evidence type="ECO:0000256" key="11">
    <source>
        <dbReference type="SAM" id="MobiDB-lite"/>
    </source>
</evidence>
<dbReference type="PRINTS" id="PR01004">
    <property type="entry name" value="FLGFLIJ"/>
</dbReference>
<evidence type="ECO:0000313" key="13">
    <source>
        <dbReference type="Proteomes" id="UP000198525"/>
    </source>
</evidence>
<dbReference type="PANTHER" id="PTHR38786:SF1">
    <property type="entry name" value="FLAGELLAR FLIJ PROTEIN"/>
    <property type="match status" value="1"/>
</dbReference>
<evidence type="ECO:0000256" key="10">
    <source>
        <dbReference type="ARBA" id="ARBA00023225"/>
    </source>
</evidence>
<evidence type="ECO:0000256" key="4">
    <source>
        <dbReference type="ARBA" id="ARBA00022448"/>
    </source>
</evidence>
<feature type="compositionally biased region" description="Basic and acidic residues" evidence="11">
    <location>
        <begin position="142"/>
        <end position="152"/>
    </location>
</feature>
<keyword evidence="6" id="KW-0145">Chemotaxis</keyword>
<feature type="region of interest" description="Disordered" evidence="11">
    <location>
        <begin position="90"/>
        <end position="152"/>
    </location>
</feature>
<keyword evidence="10" id="KW-1006">Bacterial flagellum protein export</keyword>
<dbReference type="STRING" id="376427.SAMN04487954_104167"/>
<feature type="compositionally biased region" description="Basic and acidic residues" evidence="11">
    <location>
        <begin position="115"/>
        <end position="135"/>
    </location>
</feature>
<evidence type="ECO:0000256" key="9">
    <source>
        <dbReference type="ARBA" id="ARBA00023136"/>
    </source>
</evidence>
<feature type="region of interest" description="Disordered" evidence="11">
    <location>
        <begin position="1"/>
        <end position="32"/>
    </location>
</feature>
<dbReference type="NCBIfam" id="TIGR02473">
    <property type="entry name" value="flagell_FliJ"/>
    <property type="match status" value="1"/>
</dbReference>
<dbReference type="RefSeq" id="WP_089684381.1">
    <property type="nucleotide sequence ID" value="NZ_FNES01000004.1"/>
</dbReference>